<evidence type="ECO:0000313" key="5">
    <source>
        <dbReference type="Ensembl" id="ENSCLMP00005050840.1"/>
    </source>
</evidence>
<accession>A0A8C3B2T2</accession>
<dbReference type="InterPro" id="IPR016187">
    <property type="entry name" value="CTDL_fold"/>
</dbReference>
<dbReference type="GeneID" id="117735272"/>
<reference evidence="5" key="2">
    <citation type="submission" date="2025-09" db="UniProtKB">
        <authorList>
            <consortium name="Ensembl"/>
        </authorList>
    </citation>
    <scope>IDENTIFICATION</scope>
</reference>
<dbReference type="KEGG" id="clum:117735272"/>
<dbReference type="GeneTree" id="ENSGT01030000234575"/>
<name>A0A8C3B2T2_CYCLU</name>
<proteinExistence type="predicted"/>
<dbReference type="PROSITE" id="PS00615">
    <property type="entry name" value="C_TYPE_LECTIN_1"/>
    <property type="match status" value="1"/>
</dbReference>
<dbReference type="InterPro" id="IPR016186">
    <property type="entry name" value="C-type_lectin-like/link_sf"/>
</dbReference>
<evidence type="ECO:0000259" key="4">
    <source>
        <dbReference type="PROSITE" id="PS50041"/>
    </source>
</evidence>
<protein>
    <recommendedName>
        <fullName evidence="4">C-type lectin domain-containing protein</fullName>
    </recommendedName>
</protein>
<gene>
    <name evidence="5" type="primary">LOC117735272</name>
</gene>
<dbReference type="PANTHER" id="PTHR22803">
    <property type="entry name" value="MANNOSE, PHOSPHOLIPASE, LECTIN RECEPTOR RELATED"/>
    <property type="match status" value="1"/>
</dbReference>
<dbReference type="SMART" id="SM00034">
    <property type="entry name" value="CLECT"/>
    <property type="match status" value="1"/>
</dbReference>
<organism evidence="5 6">
    <name type="scientific">Cyclopterus lumpus</name>
    <name type="common">Lumpsucker</name>
    <dbReference type="NCBI Taxonomy" id="8103"/>
    <lineage>
        <taxon>Eukaryota</taxon>
        <taxon>Metazoa</taxon>
        <taxon>Chordata</taxon>
        <taxon>Craniata</taxon>
        <taxon>Vertebrata</taxon>
        <taxon>Euteleostomi</taxon>
        <taxon>Actinopterygii</taxon>
        <taxon>Neopterygii</taxon>
        <taxon>Teleostei</taxon>
        <taxon>Neoteleostei</taxon>
        <taxon>Acanthomorphata</taxon>
        <taxon>Eupercaria</taxon>
        <taxon>Perciformes</taxon>
        <taxon>Cottioidei</taxon>
        <taxon>Cottales</taxon>
        <taxon>Cyclopteridae</taxon>
        <taxon>Cyclopterus</taxon>
    </lineage>
</organism>
<dbReference type="InterPro" id="IPR033989">
    <property type="entry name" value="CD209-like_CTLD"/>
</dbReference>
<dbReference type="InterPro" id="IPR018378">
    <property type="entry name" value="C-type_lectin_CS"/>
</dbReference>
<keyword evidence="6" id="KW-1185">Reference proteome</keyword>
<dbReference type="Gene3D" id="3.10.100.10">
    <property type="entry name" value="Mannose-Binding Protein A, subunit A"/>
    <property type="match status" value="1"/>
</dbReference>
<dbReference type="RefSeq" id="XP_034395697.1">
    <property type="nucleotide sequence ID" value="XM_034539806.1"/>
</dbReference>
<feature type="coiled-coil region" evidence="3">
    <location>
        <begin position="12"/>
        <end position="42"/>
    </location>
</feature>
<sequence length="169" mass="19765">MKGLYHNQTLKTNQLENEKDHLKAANNNLTRERDELQKLVNETTCCPNRWTQFGNSCYFISSVKENWSVSNTLCQSYDAQLVIISSKEEQEFITSFKRRTWIGLTDGEREGVWKWVDGTAPNETYWRSSQPDNMLNEDCVESSTVYNMGNWNDFRCNANVYFTCEKVLT</sequence>
<dbReference type="AlphaFoldDB" id="A0A8C3B2T2"/>
<dbReference type="GO" id="GO:0030246">
    <property type="term" value="F:carbohydrate binding"/>
    <property type="evidence" value="ECO:0007669"/>
    <property type="project" value="UniProtKB-KW"/>
</dbReference>
<evidence type="ECO:0000313" key="6">
    <source>
        <dbReference type="Proteomes" id="UP000694565"/>
    </source>
</evidence>
<feature type="domain" description="C-type lectin" evidence="4">
    <location>
        <begin position="53"/>
        <end position="165"/>
    </location>
</feature>
<dbReference type="Ensembl" id="ENSCLMT00005052499.1">
    <property type="protein sequence ID" value="ENSCLMP00005050840.1"/>
    <property type="gene ID" value="ENSCLMG00005023041.1"/>
</dbReference>
<dbReference type="OrthoDB" id="6337382at2759"/>
<dbReference type="Proteomes" id="UP000694565">
    <property type="component" value="Unplaced"/>
</dbReference>
<keyword evidence="3" id="KW-0175">Coiled coil</keyword>
<keyword evidence="2" id="KW-1015">Disulfide bond</keyword>
<dbReference type="InterPro" id="IPR050111">
    <property type="entry name" value="C-type_lectin/snaclec_domain"/>
</dbReference>
<reference evidence="5" key="1">
    <citation type="submission" date="2025-08" db="UniProtKB">
        <authorList>
            <consortium name="Ensembl"/>
        </authorList>
    </citation>
    <scope>IDENTIFICATION</scope>
</reference>
<dbReference type="CDD" id="cd03590">
    <property type="entry name" value="CLECT_DC-SIGN_like"/>
    <property type="match status" value="1"/>
</dbReference>
<evidence type="ECO:0000256" key="1">
    <source>
        <dbReference type="ARBA" id="ARBA00022734"/>
    </source>
</evidence>
<keyword evidence="1" id="KW-0430">Lectin</keyword>
<evidence type="ECO:0000256" key="3">
    <source>
        <dbReference type="SAM" id="Coils"/>
    </source>
</evidence>
<dbReference type="SUPFAM" id="SSF56436">
    <property type="entry name" value="C-type lectin-like"/>
    <property type="match status" value="1"/>
</dbReference>
<dbReference type="InterPro" id="IPR001304">
    <property type="entry name" value="C-type_lectin-like"/>
</dbReference>
<evidence type="ECO:0000256" key="2">
    <source>
        <dbReference type="ARBA" id="ARBA00023157"/>
    </source>
</evidence>
<dbReference type="PROSITE" id="PS50041">
    <property type="entry name" value="C_TYPE_LECTIN_2"/>
    <property type="match status" value="1"/>
</dbReference>
<dbReference type="Pfam" id="PF00059">
    <property type="entry name" value="Lectin_C"/>
    <property type="match status" value="1"/>
</dbReference>